<feature type="transmembrane region" description="Helical" evidence="15">
    <location>
        <begin position="1551"/>
        <end position="1574"/>
    </location>
</feature>
<dbReference type="SUPFAM" id="SSF53448">
    <property type="entry name" value="Nucleotide-diphospho-sugar transferases"/>
    <property type="match status" value="1"/>
</dbReference>
<dbReference type="SMART" id="SM00242">
    <property type="entry name" value="MYSc"/>
    <property type="match status" value="1"/>
</dbReference>
<keyword evidence="5" id="KW-0808">Transferase</keyword>
<keyword evidence="13" id="KW-0009">Actin-binding</keyword>
<feature type="region of interest" description="Disordered" evidence="14">
    <location>
        <begin position="535"/>
        <end position="567"/>
    </location>
</feature>
<dbReference type="InterPro" id="IPR001199">
    <property type="entry name" value="Cyt_B5-like_heme/steroid-bd"/>
</dbReference>
<reference evidence="18 19" key="1">
    <citation type="submission" date="2024-03" db="EMBL/GenBank/DDBJ databases">
        <title>Genome-scale model development and genomic sequencing of the oleaginous clade Lipomyces.</title>
        <authorList>
            <consortium name="Lawrence Berkeley National Laboratory"/>
            <person name="Czajka J.J."/>
            <person name="Han Y."/>
            <person name="Kim J."/>
            <person name="Mondo S.J."/>
            <person name="Hofstad B.A."/>
            <person name="Robles A."/>
            <person name="Haridas S."/>
            <person name="Riley R."/>
            <person name="LaButti K."/>
            <person name="Pangilinan J."/>
            <person name="Andreopoulos W."/>
            <person name="Lipzen A."/>
            <person name="Yan J."/>
            <person name="Wang M."/>
            <person name="Ng V."/>
            <person name="Grigoriev I.V."/>
            <person name="Spatafora J.W."/>
            <person name="Magnuson J.K."/>
            <person name="Baker S.E."/>
            <person name="Pomraning K.R."/>
        </authorList>
    </citation>
    <scope>NUCLEOTIDE SEQUENCE [LARGE SCALE GENOMIC DNA]</scope>
    <source>
        <strain evidence="18 19">Phaff 52-87</strain>
    </source>
</reference>
<dbReference type="GeneID" id="90034828"/>
<evidence type="ECO:0000313" key="18">
    <source>
        <dbReference type="EMBL" id="KAK7207017.1"/>
    </source>
</evidence>
<feature type="region of interest" description="Disordered" evidence="14">
    <location>
        <begin position="707"/>
        <end position="726"/>
    </location>
</feature>
<dbReference type="Gene3D" id="1.10.10.60">
    <property type="entry name" value="Homeodomain-like"/>
    <property type="match status" value="1"/>
</dbReference>
<dbReference type="EC" id="2.4.1.16" evidence="2"/>
<evidence type="ECO:0000256" key="4">
    <source>
        <dbReference type="ARBA" id="ARBA00022676"/>
    </source>
</evidence>
<dbReference type="InterPro" id="IPR029044">
    <property type="entry name" value="Nucleotide-diphossugar_trans"/>
</dbReference>
<dbReference type="InterPro" id="IPR004835">
    <property type="entry name" value="Chitin_synth"/>
</dbReference>
<dbReference type="Gene3D" id="3.40.850.10">
    <property type="entry name" value="Kinesin motor domain"/>
    <property type="match status" value="1"/>
</dbReference>
<evidence type="ECO:0000256" key="5">
    <source>
        <dbReference type="ARBA" id="ARBA00022679"/>
    </source>
</evidence>
<dbReference type="InterPro" id="IPR036400">
    <property type="entry name" value="Cyt_B5-like_heme/steroid_sf"/>
</dbReference>
<dbReference type="SUPFAM" id="SSF109715">
    <property type="entry name" value="DEK C-terminal domain"/>
    <property type="match status" value="1"/>
</dbReference>
<feature type="domain" description="Myosin motor" evidence="16">
    <location>
        <begin position="1"/>
        <end position="626"/>
    </location>
</feature>
<evidence type="ECO:0000259" key="16">
    <source>
        <dbReference type="PROSITE" id="PS51456"/>
    </source>
</evidence>
<feature type="transmembrane region" description="Helical" evidence="15">
    <location>
        <begin position="798"/>
        <end position="817"/>
    </location>
</feature>
<organism evidence="18 19">
    <name type="scientific">Myxozyma melibiosi</name>
    <dbReference type="NCBI Taxonomy" id="54550"/>
    <lineage>
        <taxon>Eukaryota</taxon>
        <taxon>Fungi</taxon>
        <taxon>Dikarya</taxon>
        <taxon>Ascomycota</taxon>
        <taxon>Saccharomycotina</taxon>
        <taxon>Lipomycetes</taxon>
        <taxon>Lipomycetales</taxon>
        <taxon>Lipomycetaceae</taxon>
        <taxon>Myxozyma</taxon>
    </lineage>
</organism>
<evidence type="ECO:0000256" key="2">
    <source>
        <dbReference type="ARBA" id="ARBA00012543"/>
    </source>
</evidence>
<evidence type="ECO:0000256" key="11">
    <source>
        <dbReference type="ARBA" id="ARBA00023180"/>
    </source>
</evidence>
<keyword evidence="11" id="KW-0325">Glycoprotein</keyword>
<feature type="transmembrane region" description="Helical" evidence="15">
    <location>
        <begin position="1490"/>
        <end position="1511"/>
    </location>
</feature>
<dbReference type="InterPro" id="IPR036961">
    <property type="entry name" value="Kinesin_motor_dom_sf"/>
</dbReference>
<evidence type="ECO:0000256" key="7">
    <source>
        <dbReference type="ARBA" id="ARBA00022989"/>
    </source>
</evidence>
<dbReference type="PANTHER" id="PTHR22914">
    <property type="entry name" value="CHITIN SYNTHASE"/>
    <property type="match status" value="1"/>
</dbReference>
<dbReference type="InterPro" id="IPR014876">
    <property type="entry name" value="DEK_C"/>
</dbReference>
<keyword evidence="8 13" id="KW-0518">Myosin</keyword>
<accession>A0ABR1FB90</accession>
<dbReference type="Pfam" id="PF08766">
    <property type="entry name" value="DEK_C"/>
    <property type="match status" value="1"/>
</dbReference>
<keyword evidence="19" id="KW-1185">Reference proteome</keyword>
<dbReference type="EMBL" id="JBBJBU010000001">
    <property type="protein sequence ID" value="KAK7207017.1"/>
    <property type="molecule type" value="Genomic_DNA"/>
</dbReference>
<evidence type="ECO:0000256" key="6">
    <source>
        <dbReference type="ARBA" id="ARBA00022692"/>
    </source>
</evidence>
<dbReference type="PROSITE" id="PS51998">
    <property type="entry name" value="DEK_C"/>
    <property type="match status" value="1"/>
</dbReference>
<keyword evidence="10 13" id="KW-0505">Motor protein</keyword>
<dbReference type="Pfam" id="PF03142">
    <property type="entry name" value="Chitin_synth_2"/>
    <property type="match status" value="1"/>
</dbReference>
<protein>
    <recommendedName>
        <fullName evidence="2">chitin synthase</fullName>
        <ecNumber evidence="2">2.4.1.16</ecNumber>
    </recommendedName>
</protein>
<dbReference type="Proteomes" id="UP001498771">
    <property type="component" value="Unassembled WGS sequence"/>
</dbReference>
<feature type="region of interest" description="Actin-binding" evidence="13">
    <location>
        <begin position="581"/>
        <end position="603"/>
    </location>
</feature>
<feature type="compositionally biased region" description="Polar residues" evidence="14">
    <location>
        <begin position="707"/>
        <end position="724"/>
    </location>
</feature>
<name>A0ABR1FB90_9ASCO</name>
<feature type="domain" description="DEK-C" evidence="17">
    <location>
        <begin position="1718"/>
        <end position="1774"/>
    </location>
</feature>
<comment type="caution">
    <text evidence="18">The sequence shown here is derived from an EMBL/GenBank/DDBJ whole genome shotgun (WGS) entry which is preliminary data.</text>
</comment>
<keyword evidence="3" id="KW-1003">Cell membrane</keyword>
<feature type="transmembrane region" description="Helical" evidence="15">
    <location>
        <begin position="1523"/>
        <end position="1544"/>
    </location>
</feature>
<gene>
    <name evidence="18" type="ORF">BZA70DRAFT_1006</name>
</gene>
<evidence type="ECO:0000256" key="3">
    <source>
        <dbReference type="ARBA" id="ARBA00022475"/>
    </source>
</evidence>
<evidence type="ECO:0000256" key="10">
    <source>
        <dbReference type="ARBA" id="ARBA00023175"/>
    </source>
</evidence>
<keyword evidence="6 15" id="KW-0812">Transmembrane</keyword>
<evidence type="ECO:0000256" key="9">
    <source>
        <dbReference type="ARBA" id="ARBA00023136"/>
    </source>
</evidence>
<evidence type="ECO:0000256" key="15">
    <source>
        <dbReference type="SAM" id="Phobius"/>
    </source>
</evidence>
<dbReference type="Gene3D" id="1.10.10.820">
    <property type="match status" value="1"/>
</dbReference>
<comment type="catalytic activity">
    <reaction evidence="12">
        <text>[(1-&gt;4)-N-acetyl-beta-D-glucosaminyl](n) + UDP-N-acetyl-alpha-D-glucosamine = [(1-&gt;4)-N-acetyl-beta-D-glucosaminyl](n+1) + UDP + H(+)</text>
        <dbReference type="Rhea" id="RHEA:16637"/>
        <dbReference type="Rhea" id="RHEA-COMP:9593"/>
        <dbReference type="Rhea" id="RHEA-COMP:9595"/>
        <dbReference type="ChEBI" id="CHEBI:15378"/>
        <dbReference type="ChEBI" id="CHEBI:17029"/>
        <dbReference type="ChEBI" id="CHEBI:57705"/>
        <dbReference type="ChEBI" id="CHEBI:58223"/>
        <dbReference type="EC" id="2.4.1.16"/>
    </reaction>
    <physiologicalReaction direction="left-to-right" evidence="12">
        <dbReference type="Rhea" id="RHEA:16638"/>
    </physiologicalReaction>
</comment>
<evidence type="ECO:0000259" key="17">
    <source>
        <dbReference type="PROSITE" id="PS51998"/>
    </source>
</evidence>
<dbReference type="Gene3D" id="1.20.58.530">
    <property type="match status" value="1"/>
</dbReference>
<keyword evidence="9 15" id="KW-0472">Membrane</keyword>
<feature type="transmembrane region" description="Helical" evidence="15">
    <location>
        <begin position="838"/>
        <end position="857"/>
    </location>
</feature>
<proteinExistence type="inferred from homology"/>
<evidence type="ECO:0000256" key="8">
    <source>
        <dbReference type="ARBA" id="ARBA00023123"/>
    </source>
</evidence>
<dbReference type="Pfam" id="PF00173">
    <property type="entry name" value="Cyt-b5"/>
    <property type="match status" value="1"/>
</dbReference>
<evidence type="ECO:0000256" key="13">
    <source>
        <dbReference type="PROSITE-ProRule" id="PRU00782"/>
    </source>
</evidence>
<dbReference type="SMART" id="SM01117">
    <property type="entry name" value="Cyt-b5"/>
    <property type="match status" value="2"/>
</dbReference>
<dbReference type="InterPro" id="IPR001609">
    <property type="entry name" value="Myosin_head_motor_dom-like"/>
</dbReference>
<evidence type="ECO:0000256" key="14">
    <source>
        <dbReference type="SAM" id="MobiDB-lite"/>
    </source>
</evidence>
<keyword evidence="4" id="KW-0328">Glycosyltransferase</keyword>
<feature type="compositionally biased region" description="Polar residues" evidence="14">
    <location>
        <begin position="550"/>
        <end position="560"/>
    </location>
</feature>
<evidence type="ECO:0000313" key="19">
    <source>
        <dbReference type="Proteomes" id="UP001498771"/>
    </source>
</evidence>
<dbReference type="PANTHER" id="PTHR22914:SF45">
    <property type="entry name" value="CHITIN SYNTHASE"/>
    <property type="match status" value="1"/>
</dbReference>
<dbReference type="Pfam" id="PF00063">
    <property type="entry name" value="Myosin_head"/>
    <property type="match status" value="1"/>
</dbReference>
<dbReference type="SUPFAM" id="SSF52540">
    <property type="entry name" value="P-loop containing nucleoside triphosphate hydrolases"/>
    <property type="match status" value="1"/>
</dbReference>
<comment type="similarity">
    <text evidence="13">Belongs to the TRAFAC class myosin-kinesin ATPase superfamily. Myosin family.</text>
</comment>
<dbReference type="InterPro" id="IPR027417">
    <property type="entry name" value="P-loop_NTPase"/>
</dbReference>
<evidence type="ECO:0000256" key="1">
    <source>
        <dbReference type="ARBA" id="ARBA00004651"/>
    </source>
</evidence>
<dbReference type="Gene3D" id="1.20.120.720">
    <property type="entry name" value="Myosin VI head, motor domain, U50 subdomain"/>
    <property type="match status" value="1"/>
</dbReference>
<dbReference type="SUPFAM" id="SSF55856">
    <property type="entry name" value="Cytochrome b5-like heme/steroid binding domain"/>
    <property type="match status" value="1"/>
</dbReference>
<sequence length="1777" mass="199756">MPPVADVSQLSAAALSDHSITAHLGARFHAGHPVSFISSNSLIAINTFSSSDPRDVSDLASRVYDRLLRRSENQLILFLGESGSGKSELRNHLCARLHTLALDSLAARISSALFVFSAFTTTKTQTTPVASKSGLLLEYQYDPEAVLIGAKLITYRLDRDRVGRVPTGERNFHILYYLLAGTTAPEQEHLALDPEERYRYLGHPTQLKTAINDKEGFAHFKSALRLLDFDRHEIAELCQILAAILHIGQLEFVTAHADVDADENHATIKNKWQLDIIAAFLGVRPDDLEASLVYKTQAFKRERVTLVLDHNAARAHADDLARTIYAMTEQWLIEMINDRVAQDESLIANTISVVDFPGFVPQEFGSARVSGPEALNQLLYNTANESLYNYMVFAFFHRMTEKFEAEELDIPGIEYFDNTSTVALLTKPHVGILPLLDDNTRRGKPTAAVTESMRKRFATNPSLSISPQGNSFVVRHYAGEVNYSLESILEANQDEISGDMMNLFSSTSSVFFRGLCRTKAVVAIKHPRERDTIMQGQLSSKPLRQPSVLRKTQTETTAPNQPHADREQKAYTASGQFNNALDVMRRSFATVNPYFIHCIKPNDRHVTGQFDVKCVRQQVHALGISDIARRVQVTDVSLFMSFTEVLGLSGFDDDSNMLASDEEKVRQVMMEHSWGDRDVKIGTTGVFLSEVAWRELVDPNSTYQYNNGLAGNPNAPTRGNPFSDSTDKLGTGAGAYIYSDPDKSRSTDALTVGTGVGAGGQGDMFKNFETREELAERGKANHEEEIETIKTTRARRRWMGLVMFLTWWLPDGVIRVVGRMSRKDIRVAWREKLAINMLIWIACLLAVFFIVGFPAALCPTQHVFSETELTAYNYDDEPSKTYVAIRGEVFDLSKFGPGHYPLIVSKSDVYDYGGSDATTLFPVQVSALCQGTSGSIDPAVTLDYTGSNSTDENAVYHDFRYYTDDYRPDWYFEMMQNFRKNYKKGDIGITKKKMKTYVNDDSRVLASIHGNIYEFTDYLAGGRQVLEPDGAESSDDVDTDFMDSSVVNLFESYAGSDITKKWLELDLDSDMRQRMEVCLRNLFYVGKVDTRNSVKCRFSEYFLLVISLFMVAIILVKFVSALQFSRKKTPEDLDNFIICQVPAYTEDETSLRRAIDSLATMQYDDKRKLLFIICDGMIVGAGNDRPTPRIVLDILGVSPDIDPEPLSFESLGEGLKQHNMGKIYSGLYEVQGHIVPFVVVVKVGKPSEISRPGNRGKRDSQMLLMRFLNRVHYNSPMNPLELELYHQIRNVIGVSPTYYEYILQVDADTAVNPDSATRMVSGFLANTKVIGLCGETALANSKQSIITMIQVYEYYISHNLAKAFESLFGSVTCLPGCFSMFRIRTAESGKPLFVSNAVVEGYAEIRVDTLHMKNLLHLGEDRYLSTLLLRHHPTYKTKFLSHAGCKTVAPDSWRVLVSQRRRWINSTVHNLVELAPMSQLCGFCCFSMRFIVILDLFSTLIQPVTVGYLVYLIYKLATDKSAIAWTSILMLVAVYGLQALIFLLRRKWDMIGWMIFYLAAIPVFSLALPIYSFWHMDDFSWGNTRVVLGEKGQQILISDEGKFDPNSIPRKRWEDFQAELWDQYERQTMAGDVKSEVTSFRGGPASYYNPTPSEYNLDNRSMARSVSPASRMSRQVSAIPPEYVPGSPRPQSNRGSVYFAQPSMPMPGGEVEMGVIDLPSDDMLLTEIREIIRTSDLMTITKKGIRLELERRFGGVSLLSKRDYINSATDAILVGEL</sequence>
<keyword evidence="13" id="KW-0547">Nucleotide-binding</keyword>
<evidence type="ECO:0000256" key="12">
    <source>
        <dbReference type="ARBA" id="ARBA00049510"/>
    </source>
</evidence>
<keyword evidence="13" id="KW-0067">ATP-binding</keyword>
<feature type="binding site" evidence="13">
    <location>
        <begin position="80"/>
        <end position="87"/>
    </location>
    <ligand>
        <name>ATP</name>
        <dbReference type="ChEBI" id="CHEBI:30616"/>
    </ligand>
</feature>
<comment type="subcellular location">
    <subcellularLocation>
        <location evidence="1">Cell membrane</location>
        <topology evidence="1">Multi-pass membrane protein</topology>
    </subcellularLocation>
</comment>
<feature type="transmembrane region" description="Helical" evidence="15">
    <location>
        <begin position="1101"/>
        <end position="1119"/>
    </location>
</feature>
<dbReference type="PROSITE" id="PS51456">
    <property type="entry name" value="MYOSIN_MOTOR"/>
    <property type="match status" value="1"/>
</dbReference>
<keyword evidence="7 15" id="KW-1133">Transmembrane helix</keyword>
<dbReference type="RefSeq" id="XP_064770050.1">
    <property type="nucleotide sequence ID" value="XM_064909316.1"/>
</dbReference>